<name>A0ABQ1GDS7_9GAMM</name>
<reference evidence="2" key="1">
    <citation type="journal article" date="2019" name="Int. J. Syst. Evol. Microbiol.">
        <title>The Global Catalogue of Microorganisms (GCM) 10K type strain sequencing project: providing services to taxonomists for standard genome sequencing and annotation.</title>
        <authorList>
            <consortium name="The Broad Institute Genomics Platform"/>
            <consortium name="The Broad Institute Genome Sequencing Center for Infectious Disease"/>
            <person name="Wu L."/>
            <person name="Ma J."/>
        </authorList>
    </citation>
    <scope>NUCLEOTIDE SEQUENCE [LARGE SCALE GENOMIC DNA]</scope>
    <source>
        <strain evidence="2">CGMCC 1.12806</strain>
    </source>
</reference>
<accession>A0ABQ1GDS7</accession>
<proteinExistence type="predicted"/>
<dbReference type="Proteomes" id="UP000627464">
    <property type="component" value="Unassembled WGS sequence"/>
</dbReference>
<evidence type="ECO:0000313" key="2">
    <source>
        <dbReference type="Proteomes" id="UP000627464"/>
    </source>
</evidence>
<organism evidence="1 2">
    <name type="scientific">Hafnia psychrotolerans</name>
    <dbReference type="NCBI Taxonomy" id="1477018"/>
    <lineage>
        <taxon>Bacteria</taxon>
        <taxon>Pseudomonadati</taxon>
        <taxon>Pseudomonadota</taxon>
        <taxon>Gammaproteobacteria</taxon>
        <taxon>Enterobacterales</taxon>
        <taxon>Hafniaceae</taxon>
        <taxon>Hafnia</taxon>
    </lineage>
</organism>
<comment type="caution">
    <text evidence="1">The sequence shown here is derived from an EMBL/GenBank/DDBJ whole genome shotgun (WGS) entry which is preliminary data.</text>
</comment>
<sequence>MVHRVDEPFKHTTIQGYQFAETPAMETCPITDPMDGSFTADKLS</sequence>
<keyword evidence="2" id="KW-1185">Reference proteome</keyword>
<protein>
    <submittedName>
        <fullName evidence="1">Uncharacterized protein</fullName>
    </submittedName>
</protein>
<evidence type="ECO:0000313" key="1">
    <source>
        <dbReference type="EMBL" id="GGA41768.1"/>
    </source>
</evidence>
<dbReference type="EMBL" id="BMFZ01000003">
    <property type="protein sequence ID" value="GGA41768.1"/>
    <property type="molecule type" value="Genomic_DNA"/>
</dbReference>
<gene>
    <name evidence="1" type="ORF">GCM10011328_15960</name>
</gene>